<organism evidence="7 8">
    <name type="scientific">Neiella litorisoli</name>
    <dbReference type="NCBI Taxonomy" id="2771431"/>
    <lineage>
        <taxon>Bacteria</taxon>
        <taxon>Pseudomonadati</taxon>
        <taxon>Pseudomonadota</taxon>
        <taxon>Gammaproteobacteria</taxon>
        <taxon>Alteromonadales</taxon>
        <taxon>Echinimonadaceae</taxon>
        <taxon>Neiella</taxon>
    </lineage>
</organism>
<feature type="region of interest" description="Disordered" evidence="5">
    <location>
        <begin position="1669"/>
        <end position="1699"/>
    </location>
</feature>
<dbReference type="Pfam" id="PF00544">
    <property type="entry name" value="Pectate_lyase_4"/>
    <property type="match status" value="1"/>
</dbReference>
<dbReference type="Gene3D" id="2.60.120.560">
    <property type="entry name" value="Exo-inulinase, domain 1"/>
    <property type="match status" value="1"/>
</dbReference>
<dbReference type="GO" id="GO:0030599">
    <property type="term" value="F:pectinesterase activity"/>
    <property type="evidence" value="ECO:0007669"/>
    <property type="project" value="InterPro"/>
</dbReference>
<evidence type="ECO:0000259" key="6">
    <source>
        <dbReference type="SMART" id="SM00656"/>
    </source>
</evidence>
<accession>A0A8J6UPP1</accession>
<reference evidence="7" key="1">
    <citation type="submission" date="2020-09" db="EMBL/GenBank/DDBJ databases">
        <title>A novel bacterium of genus Neiella, isolated from South China Sea.</title>
        <authorList>
            <person name="Huang H."/>
            <person name="Mo K."/>
            <person name="Hu Y."/>
        </authorList>
    </citation>
    <scope>NUCLEOTIDE SEQUENCE</scope>
    <source>
        <strain evidence="7">HB171785</strain>
    </source>
</reference>
<gene>
    <name evidence="7" type="ORF">IC617_06180</name>
</gene>
<dbReference type="Gene3D" id="2.160.20.10">
    <property type="entry name" value="Single-stranded right-handed beta-helix, Pectin lyase-like"/>
    <property type="match status" value="2"/>
</dbReference>
<dbReference type="EMBL" id="JACXAF010000006">
    <property type="protein sequence ID" value="MBD1389012.1"/>
    <property type="molecule type" value="Genomic_DNA"/>
</dbReference>
<keyword evidence="4" id="KW-0624">Polysaccharide degradation</keyword>
<evidence type="ECO:0000256" key="2">
    <source>
        <dbReference type="ARBA" id="ARBA00023085"/>
    </source>
</evidence>
<evidence type="ECO:0000256" key="4">
    <source>
        <dbReference type="RuleBase" id="RU361173"/>
    </source>
</evidence>
<comment type="caution">
    <text evidence="7">The sequence shown here is derived from an EMBL/GenBank/DDBJ whole genome shotgun (WGS) entry which is preliminary data.</text>
</comment>
<keyword evidence="1" id="KW-0378">Hydrolase</keyword>
<dbReference type="Proteomes" id="UP000638014">
    <property type="component" value="Unassembled WGS sequence"/>
</dbReference>
<dbReference type="InterPro" id="IPR045032">
    <property type="entry name" value="PEL"/>
</dbReference>
<dbReference type="GO" id="GO:0042545">
    <property type="term" value="P:cell wall modification"/>
    <property type="evidence" value="ECO:0007669"/>
    <property type="project" value="InterPro"/>
</dbReference>
<feature type="compositionally biased region" description="Gly residues" evidence="5">
    <location>
        <begin position="1681"/>
        <end position="1695"/>
    </location>
</feature>
<dbReference type="PROSITE" id="PS51257">
    <property type="entry name" value="PROKAR_LIPOPROTEIN"/>
    <property type="match status" value="1"/>
</dbReference>
<dbReference type="InterPro" id="IPR011050">
    <property type="entry name" value="Pectin_lyase_fold/virulence"/>
</dbReference>
<dbReference type="GO" id="GO:0005576">
    <property type="term" value="C:extracellular region"/>
    <property type="evidence" value="ECO:0007669"/>
    <property type="project" value="UniProtKB-SubCell"/>
</dbReference>
<proteinExistence type="inferred from homology"/>
<dbReference type="InterPro" id="IPR002022">
    <property type="entry name" value="Pec_lyase"/>
</dbReference>
<dbReference type="InterPro" id="IPR000070">
    <property type="entry name" value="Pectinesterase_cat"/>
</dbReference>
<comment type="similarity">
    <text evidence="4">Belongs to the polysaccharide lyase 1 family.</text>
</comment>
<evidence type="ECO:0000256" key="1">
    <source>
        <dbReference type="ARBA" id="ARBA00022801"/>
    </source>
</evidence>
<keyword evidence="3 4" id="KW-0456">Lyase</keyword>
<dbReference type="InterPro" id="IPR012334">
    <property type="entry name" value="Pectin_lyas_fold"/>
</dbReference>
<sequence length="2057" mass="220131">MKYKLSILSSVISAVLVSGCGFESDEYVSENTVTTLEGQLLDSAVAGIKFRRTNINGEVTEGVTNAEGKFDYVRGESIEFYIGDVTLPSVPAKTIVTPLSFFNTDNPNAENVANVARLFQSLDSDTDPSNGIAIHSSADAVATVNTDAEGNPLTPEAFFGQPGDEFADAVEVWLPAATDNLRTSMVSYDDAVNHFVDTLAGLGEFKDQAFAADTFDGPLHNIFVENGTVVTQLMTFTPNMEGETVLPSGTYTIIQDEVEVEVGQYELSTSKQVLILNKLEAEQVVSSDFLISLATSSEGQIFSVCSRDSDDLSELVGLQTLVTDCETVNNRKENKLILNEELLADEQAAMQEYADSVDLPEPALFEDFEVDSVSTFYSSNYKRLAESTSSGALYFKTGGTIEIENGQLILGGDRFSIGNTTPDVSTTSADTKGTGIYNLSEGFTISFDVIDHNSGGSLNIYADNNTTSSGNSMHGGDSKFIGTSINDENFPKGQRFTFSHPGFPATTNSFLQLRTDSAGSITIDNLQIETVAGAVVKEAYEPVTFSCTDAAASTLYFCDDFAAGNLDNWDINAVAGNTEGPEGEFDVLDLSGNNVMRYTAGSLGGVIATLKESVMANVPDADYFVEAKIRPRQNSTTASKHLYLMGRYVDDQNWYAGGLNMQNSPSSTRAEVATLIAGSLSRPVQAKQPFVLGEKGETEDGVWYTVRFEMVGSDLTVYVNGEEKGTFADTNFTAKGLAGLYTYNRSFELDNLRIGSAADKPIYISTDLAEDTLTGGVNGDPLTFSISALLGDGSADTVTVHSGDGDVAKVSIDGDLVTVLPLEEGQTIIYIVSSTDPSVYKEIPINVAPQFIDSETNYGDLTGKLTPAINEADGYVDTLLSVEFDSAPTLGELGMVRIYNANTDEMVDELNVAGDVDTITSELTDKFRTLQYKPVYVEGNTLMIKPHQGVLDYNTSYYVVIGNDVVLDTKLNGIDFDGLGSAMGWQFTTTSVMPTGTNILVDDDGDADFRTLQGAMAYAMKDKDTPMTISIKEGVYNELLYLRDKNNLTIQGESRDNTIVQYENYEGLNGGSAGRPVFLVEGSDNLVLNNFTLKNTHMRTGAGDQAEAIYFNGPGKRLTANNMNFLSEQDTLQLKGYTWIYNSLVAGNVDFIWGYADAVLFENSEIRSIGRSEKAPDDSEGGYILQARVQDASKDNAGFVFMNNEFTSGPGPKGNGVLDNSTYFARSGGNSSYYDNVLLINNKLGPHINTAGWATQASTGGEQPDPNPAAPTETMGWREFGSMDLQGNPLDLSGRDPASLVLGAAPYSNRAEVFAQFNNGEGWDPQPLDAPNFDDVPVDDPIAEPADGDGGFAGDGYSITGGAGGTVVTVATGSSLVKALDDAKDAGQPVTIYVDGTITAANTGDTNRSIPIKDIDNVSIIGVADRGELNGIGFQIERAHNVIIRNLKIHQVPASFGDAIGIEGDETVGTSHIWIDHNELYGSLNVDKDLYDGLVDTKAGATNVTVSYNFIHDHWKTMLNGSSDDDAGDRFITYHHNYFLNLYSRVPLFRYGYGHLYNNYFRNITGSAINSRMGAQLLIENNVFENVKNPIVSVSSREVGYWVASGNSFTDVSYSDDDSFGDSEDSYQISGPVTGTYTSVPYDYSAHLLDTDDVKAHVMAHAGVGKIDQSGDDIPAIDDGGNNGGGDNGGDGSGNSGTPDLASAYLETFSAADSDAFFTSAYRDIDGGNDGSKDPMYRVATGGSRIFVTDGALEMTGARFSIGNTVDTETTADDVATTGVLDLSEAYTVSFTVVSVGGTTSKKFQLYADNNTSSSSKSIHGSASKFYEVVLEELVPGQTYVVEGLIATDTSFITLRTETDGTITLDDIKVEKTVTGPANTGTPDLATPYSEIFSAADSDAFFTSAYRDIDGGSDDSKDPMYRVATGGSRIFVTDGALEMTGARFSIGNTVDTDTTADDVATTGVLDLSAEYTVSFTVVSVGGATTKKFQLYADNNTSSSSKSIHGSASKFYEVVLDDLVAGETYVAEGLVATSTSFITLRTETDATITIDNLVISKK</sequence>
<dbReference type="SUPFAM" id="SSF51126">
    <property type="entry name" value="Pectin lyase-like"/>
    <property type="match status" value="2"/>
</dbReference>
<keyword evidence="4" id="KW-0119">Carbohydrate metabolism</keyword>
<dbReference type="PANTHER" id="PTHR31683">
    <property type="entry name" value="PECTATE LYASE 18-RELATED"/>
    <property type="match status" value="1"/>
</dbReference>
<dbReference type="Pfam" id="PF01095">
    <property type="entry name" value="Pectinesterase"/>
    <property type="match status" value="1"/>
</dbReference>
<dbReference type="GO" id="GO:0030570">
    <property type="term" value="F:pectate lyase activity"/>
    <property type="evidence" value="ECO:0007669"/>
    <property type="project" value="InterPro"/>
</dbReference>
<evidence type="ECO:0000313" key="8">
    <source>
        <dbReference type="Proteomes" id="UP000638014"/>
    </source>
</evidence>
<feature type="domain" description="Pectate lyase" evidence="6">
    <location>
        <begin position="1363"/>
        <end position="1590"/>
    </location>
</feature>
<keyword evidence="2" id="KW-0063">Aspartyl esterase</keyword>
<dbReference type="SMART" id="SM00656">
    <property type="entry name" value="Amb_all"/>
    <property type="match status" value="1"/>
</dbReference>
<dbReference type="PANTHER" id="PTHR31683:SF18">
    <property type="entry name" value="PECTATE LYASE 21-RELATED"/>
    <property type="match status" value="1"/>
</dbReference>
<keyword evidence="8" id="KW-1185">Reference proteome</keyword>
<dbReference type="GO" id="GO:0000272">
    <property type="term" value="P:polysaccharide catabolic process"/>
    <property type="evidence" value="ECO:0007669"/>
    <property type="project" value="UniProtKB-KW"/>
</dbReference>
<comment type="subcellular location">
    <subcellularLocation>
        <location evidence="4">Secreted</location>
    </subcellularLocation>
</comment>
<evidence type="ECO:0000256" key="5">
    <source>
        <dbReference type="SAM" id="MobiDB-lite"/>
    </source>
</evidence>
<dbReference type="RefSeq" id="WP_191144113.1">
    <property type="nucleotide sequence ID" value="NZ_JACXAF010000006.1"/>
</dbReference>
<protein>
    <submittedName>
        <fullName evidence="7">Pectate lyase</fullName>
    </submittedName>
</protein>
<evidence type="ECO:0000313" key="7">
    <source>
        <dbReference type="EMBL" id="MBD1389012.1"/>
    </source>
</evidence>
<evidence type="ECO:0000256" key="3">
    <source>
        <dbReference type="ARBA" id="ARBA00023239"/>
    </source>
</evidence>
<name>A0A8J6UPP1_9GAMM</name>
<keyword evidence="4" id="KW-0964">Secreted</keyword>